<dbReference type="STRING" id="542762.A0A4S4D841"/>
<organism evidence="12 13">
    <name type="scientific">Camellia sinensis var. sinensis</name>
    <name type="common">China tea</name>
    <dbReference type="NCBI Taxonomy" id="542762"/>
    <lineage>
        <taxon>Eukaryota</taxon>
        <taxon>Viridiplantae</taxon>
        <taxon>Streptophyta</taxon>
        <taxon>Embryophyta</taxon>
        <taxon>Tracheophyta</taxon>
        <taxon>Spermatophyta</taxon>
        <taxon>Magnoliopsida</taxon>
        <taxon>eudicotyledons</taxon>
        <taxon>Gunneridae</taxon>
        <taxon>Pentapetalae</taxon>
        <taxon>asterids</taxon>
        <taxon>Ericales</taxon>
        <taxon>Theaceae</taxon>
        <taxon>Camellia</taxon>
    </lineage>
</organism>
<evidence type="ECO:0000256" key="1">
    <source>
        <dbReference type="ARBA" id="ARBA00005446"/>
    </source>
</evidence>
<dbReference type="InterPro" id="IPR001650">
    <property type="entry name" value="Helicase_C-like"/>
</dbReference>
<accession>A0A4S4D841</accession>
<comment type="similarity">
    <text evidence="1">Belongs to the helicase family. RecQ subfamily.</text>
</comment>
<dbReference type="PROSITE" id="PS51194">
    <property type="entry name" value="HELICASE_CTER"/>
    <property type="match status" value="1"/>
</dbReference>
<dbReference type="GO" id="GO:0043138">
    <property type="term" value="F:3'-5' DNA helicase activity"/>
    <property type="evidence" value="ECO:0007669"/>
    <property type="project" value="UniProtKB-EC"/>
</dbReference>
<evidence type="ECO:0000256" key="7">
    <source>
        <dbReference type="ARBA" id="ARBA00034808"/>
    </source>
</evidence>
<feature type="region of interest" description="Disordered" evidence="8">
    <location>
        <begin position="55"/>
        <end position="120"/>
    </location>
</feature>
<dbReference type="Proteomes" id="UP000306102">
    <property type="component" value="Unassembled WGS sequence"/>
</dbReference>
<dbReference type="Gene3D" id="1.10.8.10">
    <property type="entry name" value="DNA helicase RuvA subunit, C-terminal domain"/>
    <property type="match status" value="1"/>
</dbReference>
<evidence type="ECO:0000256" key="2">
    <source>
        <dbReference type="ARBA" id="ARBA00022741"/>
    </source>
</evidence>
<dbReference type="NCBIfam" id="TIGR00614">
    <property type="entry name" value="recQ_fam"/>
    <property type="match status" value="1"/>
</dbReference>
<dbReference type="PROSITE" id="PS50030">
    <property type="entry name" value="UBA"/>
    <property type="match status" value="1"/>
</dbReference>
<gene>
    <name evidence="12" type="ORF">TEA_020678</name>
</gene>
<dbReference type="GO" id="GO:0000724">
    <property type="term" value="P:double-strand break repair via homologous recombination"/>
    <property type="evidence" value="ECO:0007669"/>
    <property type="project" value="TreeGrafter"/>
</dbReference>
<feature type="domain" description="Helicase C-terminal" evidence="11">
    <location>
        <begin position="518"/>
        <end position="680"/>
    </location>
</feature>
<keyword evidence="13" id="KW-1185">Reference proteome</keyword>
<feature type="compositionally biased region" description="Basic and acidic residues" evidence="8">
    <location>
        <begin position="958"/>
        <end position="985"/>
    </location>
</feature>
<feature type="domain" description="Helicase ATP-binding" evidence="10">
    <location>
        <begin position="182"/>
        <end position="358"/>
    </location>
</feature>
<evidence type="ECO:0000256" key="6">
    <source>
        <dbReference type="ARBA" id="ARBA00034617"/>
    </source>
</evidence>
<keyword evidence="2" id="KW-0547">Nucleotide-binding</keyword>
<dbReference type="InterPro" id="IPR004589">
    <property type="entry name" value="DNA_helicase_ATP-dep_RecQ"/>
</dbReference>
<comment type="catalytic activity">
    <reaction evidence="6">
        <text>Couples ATP hydrolysis with the unwinding of duplex DNA by translocating in the 3'-5' direction.</text>
        <dbReference type="EC" id="5.6.2.4"/>
    </reaction>
</comment>
<feature type="domain" description="UBA" evidence="9">
    <location>
        <begin position="1"/>
        <end position="46"/>
    </location>
</feature>
<dbReference type="InterPro" id="IPR009060">
    <property type="entry name" value="UBA-like_sf"/>
</dbReference>
<evidence type="ECO:0000313" key="13">
    <source>
        <dbReference type="Proteomes" id="UP000306102"/>
    </source>
</evidence>
<dbReference type="PANTHER" id="PTHR13710">
    <property type="entry name" value="DNA HELICASE RECQ FAMILY MEMBER"/>
    <property type="match status" value="1"/>
</dbReference>
<dbReference type="GO" id="GO:0009378">
    <property type="term" value="F:four-way junction helicase activity"/>
    <property type="evidence" value="ECO:0007669"/>
    <property type="project" value="TreeGrafter"/>
</dbReference>
<dbReference type="GO" id="GO:0005694">
    <property type="term" value="C:chromosome"/>
    <property type="evidence" value="ECO:0007669"/>
    <property type="project" value="TreeGrafter"/>
</dbReference>
<dbReference type="SUPFAM" id="SSF46934">
    <property type="entry name" value="UBA-like"/>
    <property type="match status" value="1"/>
</dbReference>
<protein>
    <recommendedName>
        <fullName evidence="7">DNA 3'-5' helicase</fullName>
        <ecNumber evidence="7">5.6.2.4</ecNumber>
    </recommendedName>
</protein>
<dbReference type="GO" id="GO:0003676">
    <property type="term" value="F:nucleic acid binding"/>
    <property type="evidence" value="ECO:0007669"/>
    <property type="project" value="InterPro"/>
</dbReference>
<evidence type="ECO:0000256" key="5">
    <source>
        <dbReference type="ARBA" id="ARBA00022840"/>
    </source>
</evidence>
<name>A0A4S4D841_CAMSN</name>
<dbReference type="EMBL" id="SDRB02012165">
    <property type="protein sequence ID" value="THF98610.1"/>
    <property type="molecule type" value="Genomic_DNA"/>
</dbReference>
<dbReference type="SUPFAM" id="SSF52540">
    <property type="entry name" value="P-loop containing nucleoside triphosphate hydrolases"/>
    <property type="match status" value="2"/>
</dbReference>
<dbReference type="SMART" id="SM00487">
    <property type="entry name" value="DEXDc"/>
    <property type="match status" value="1"/>
</dbReference>
<dbReference type="PROSITE" id="PS51192">
    <property type="entry name" value="HELICASE_ATP_BIND_1"/>
    <property type="match status" value="1"/>
</dbReference>
<evidence type="ECO:0000256" key="3">
    <source>
        <dbReference type="ARBA" id="ARBA00022801"/>
    </source>
</evidence>
<keyword evidence="5" id="KW-0067">ATP-binding</keyword>
<evidence type="ECO:0000259" key="9">
    <source>
        <dbReference type="PROSITE" id="PS50030"/>
    </source>
</evidence>
<dbReference type="InterPro" id="IPR027417">
    <property type="entry name" value="P-loop_NTPase"/>
</dbReference>
<dbReference type="InterPro" id="IPR014001">
    <property type="entry name" value="Helicase_ATP-bd"/>
</dbReference>
<feature type="region of interest" description="Disordered" evidence="8">
    <location>
        <begin position="881"/>
        <end position="1112"/>
    </location>
</feature>
<comment type="caution">
    <text evidence="12">The sequence shown here is derived from an EMBL/GenBank/DDBJ whole genome shotgun (WGS) entry which is preliminary data.</text>
</comment>
<evidence type="ECO:0000313" key="12">
    <source>
        <dbReference type="EMBL" id="THF98610.1"/>
    </source>
</evidence>
<reference evidence="12 13" key="1">
    <citation type="journal article" date="2018" name="Proc. Natl. Acad. Sci. U.S.A.">
        <title>Draft genome sequence of Camellia sinensis var. sinensis provides insights into the evolution of the tea genome and tea quality.</title>
        <authorList>
            <person name="Wei C."/>
            <person name="Yang H."/>
            <person name="Wang S."/>
            <person name="Zhao J."/>
            <person name="Liu C."/>
            <person name="Gao L."/>
            <person name="Xia E."/>
            <person name="Lu Y."/>
            <person name="Tai Y."/>
            <person name="She G."/>
            <person name="Sun J."/>
            <person name="Cao H."/>
            <person name="Tong W."/>
            <person name="Gao Q."/>
            <person name="Li Y."/>
            <person name="Deng W."/>
            <person name="Jiang X."/>
            <person name="Wang W."/>
            <person name="Chen Q."/>
            <person name="Zhang S."/>
            <person name="Li H."/>
            <person name="Wu J."/>
            <person name="Wang P."/>
            <person name="Li P."/>
            <person name="Shi C."/>
            <person name="Zheng F."/>
            <person name="Jian J."/>
            <person name="Huang B."/>
            <person name="Shan D."/>
            <person name="Shi M."/>
            <person name="Fang C."/>
            <person name="Yue Y."/>
            <person name="Li F."/>
            <person name="Li D."/>
            <person name="Wei S."/>
            <person name="Han B."/>
            <person name="Jiang C."/>
            <person name="Yin Y."/>
            <person name="Xia T."/>
            <person name="Zhang Z."/>
            <person name="Bennetzen J.L."/>
            <person name="Zhao S."/>
            <person name="Wan X."/>
        </authorList>
    </citation>
    <scope>NUCLEOTIDE SEQUENCE [LARGE SCALE GENOMIC DNA]</scope>
    <source>
        <strain evidence="13">cv. Shuchazao</strain>
        <tissue evidence="12">Leaf</tissue>
    </source>
</reference>
<evidence type="ECO:0000256" key="4">
    <source>
        <dbReference type="ARBA" id="ARBA00022806"/>
    </source>
</evidence>
<evidence type="ECO:0000259" key="10">
    <source>
        <dbReference type="PROSITE" id="PS51192"/>
    </source>
</evidence>
<feature type="compositionally biased region" description="Polar residues" evidence="8">
    <location>
        <begin position="103"/>
        <end position="114"/>
    </location>
</feature>
<dbReference type="FunFam" id="3.40.50.300:FF:001456">
    <property type="entry name" value="ATP-dependent DNA helicase"/>
    <property type="match status" value="1"/>
</dbReference>
<dbReference type="CDD" id="cd17920">
    <property type="entry name" value="DEXHc_RecQ"/>
    <property type="match status" value="1"/>
</dbReference>
<dbReference type="Gene3D" id="3.40.50.300">
    <property type="entry name" value="P-loop containing nucleotide triphosphate hydrolases"/>
    <property type="match status" value="3"/>
</dbReference>
<sequence length="1112" mass="123276">MDSSCVSSDQVVAELIGMGFEFSDVTEAIKAVGPSLEDAIEFILNGSCRNSTVASASSKCSTSNGKALGKRALSASRSSDRMRQSTIMEHLQSTGRPKRSKTNTESNVSVSGSQVLPKPVKGSNEPFHARKCNLETTPEKSILPFRCQEELDIGPDWEQKVNNLLYKHFGYSSLKSFQKEALAAWLAHQDCLVLAATGSGKSLCFQIPALLTGKVVVVISPLISLMHDQCLKLAKHGVSACFLGSGQTDSSIEQKSMRGMYDIIYVCPETILRLIKPLQSLAESRGIALFAIDEVHCVSKWGHDFRPDYRRLSVLRENFRADNLNFLRFDIPLMALTATATVRVREDILNSLCMSNATKIVLTSFFRPNLRFSVKHSRTSSPSSYEKDFCELINIYTRKKRPDKKKHNVMLQDLEHDSDSSSNASNDSIVETDRMSRSLLDTIVDDSFSENDDDVSSSKANQSTASNEKKLSVEYLEDECDLLMGVDDLDVSCGEFFGQSPDKDPDICGLHEINDLPNKQEEGLKLQQGHLEGSTIIYVPTRKETLSISKFLCKCGVKAAAYNAKLPRSHLRQVHNEFHENVLQVVVATIAFGMGIDKLNVRRIIHYGWPQSLEAYYQEAGRSGRDGKLADCILYANLSRIPSLLPSRRSEDQTKQAYRMLSDCFRYGMNTSSCRAKILVEYFGEEFSYQKCQLKKRPDKKKHNVMLQDLKHDSDSSSNTSNDSVFEADRMSQSLLDTIVDDSFSENDDDASSSKANQSTASNEKKLLVEYLEDECDLLMGVDDLDVSCGEFFGQSPDKDPDICGLREINDLPNKQEEGLKLQQGHLEGSTIIYVPTRKETLSISKFLCKCGVKAAAYNAKLPRSHLRQVHNEFHENVLQDGRKGLGGKVGGVEAGTTQGKPVGEPYAGVSRGQQQAKQLDTARRGPKAANRKAGDVGMRGRSTTVSEMRRRRHRDRRTHEGVRKNNRDEGERGGTRRTRDERWGASRTGPRALPKGPSRGNWGRRKQRGREAKEGRVAEQAPKEIGRGRASGSRAKQAKAGTAGQRERWAKTTWAEGDAGGAEEEAGQVGGRTARKAQRTKSEKFASREGAGTREGHKARAQKGDRGSAPT</sequence>
<dbReference type="FunFam" id="3.40.50.300:FF:001391">
    <property type="entry name" value="ATP-dependent DNA helicase"/>
    <property type="match status" value="1"/>
</dbReference>
<feature type="compositionally biased region" description="Polar residues" evidence="8">
    <location>
        <begin position="84"/>
        <end position="95"/>
    </location>
</feature>
<feature type="compositionally biased region" description="Basic and acidic residues" evidence="8">
    <location>
        <begin position="1081"/>
        <end position="1112"/>
    </location>
</feature>
<dbReference type="GO" id="GO:0005524">
    <property type="term" value="F:ATP binding"/>
    <property type="evidence" value="ECO:0007669"/>
    <property type="project" value="UniProtKB-KW"/>
</dbReference>
<feature type="compositionally biased region" description="Polar residues" evidence="8">
    <location>
        <begin position="55"/>
        <end position="65"/>
    </location>
</feature>
<feature type="region of interest" description="Disordered" evidence="8">
    <location>
        <begin position="448"/>
        <end position="468"/>
    </location>
</feature>
<evidence type="ECO:0000256" key="8">
    <source>
        <dbReference type="SAM" id="MobiDB-lite"/>
    </source>
</evidence>
<feature type="region of interest" description="Disordered" evidence="8">
    <location>
        <begin position="708"/>
        <end position="727"/>
    </location>
</feature>
<keyword evidence="3" id="KW-0378">Hydrolase</keyword>
<feature type="compositionally biased region" description="Gly residues" evidence="8">
    <location>
        <begin position="885"/>
        <end position="894"/>
    </location>
</feature>
<keyword evidence="4" id="KW-0347">Helicase</keyword>
<dbReference type="GO" id="GO:0005634">
    <property type="term" value="C:nucleus"/>
    <property type="evidence" value="ECO:0007669"/>
    <property type="project" value="TreeGrafter"/>
</dbReference>
<feature type="compositionally biased region" description="Polar residues" evidence="8">
    <location>
        <begin position="457"/>
        <end position="466"/>
    </location>
</feature>
<evidence type="ECO:0000259" key="11">
    <source>
        <dbReference type="PROSITE" id="PS51194"/>
    </source>
</evidence>
<dbReference type="InterPro" id="IPR015940">
    <property type="entry name" value="UBA"/>
</dbReference>
<feature type="compositionally biased region" description="Basic and acidic residues" evidence="8">
    <location>
        <begin position="1010"/>
        <end position="1028"/>
    </location>
</feature>
<dbReference type="SMART" id="SM00490">
    <property type="entry name" value="HELICc"/>
    <property type="match status" value="1"/>
</dbReference>
<dbReference type="InterPro" id="IPR011545">
    <property type="entry name" value="DEAD/DEAH_box_helicase_dom"/>
</dbReference>
<dbReference type="AlphaFoldDB" id="A0A4S4D841"/>
<dbReference type="Pfam" id="PF16124">
    <property type="entry name" value="RecQ_Zn_bind"/>
    <property type="match status" value="1"/>
</dbReference>
<dbReference type="GO" id="GO:0005737">
    <property type="term" value="C:cytoplasm"/>
    <property type="evidence" value="ECO:0007669"/>
    <property type="project" value="TreeGrafter"/>
</dbReference>
<dbReference type="Pfam" id="PF00271">
    <property type="entry name" value="Helicase_C"/>
    <property type="match status" value="1"/>
</dbReference>
<dbReference type="EC" id="5.6.2.4" evidence="7"/>
<dbReference type="Pfam" id="PF00270">
    <property type="entry name" value="DEAD"/>
    <property type="match status" value="1"/>
</dbReference>
<dbReference type="PANTHER" id="PTHR13710:SF69">
    <property type="entry name" value="ATP-DEPENDENT DNA HELICASE Q-LIKE SIM"/>
    <property type="match status" value="1"/>
</dbReference>
<dbReference type="InterPro" id="IPR032284">
    <property type="entry name" value="RecQ_Zn-bd"/>
</dbReference>
<dbReference type="GO" id="GO:0016787">
    <property type="term" value="F:hydrolase activity"/>
    <property type="evidence" value="ECO:0007669"/>
    <property type="project" value="UniProtKB-KW"/>
</dbReference>
<proteinExistence type="inferred from homology"/>